<dbReference type="EMBL" id="HBUE01163668">
    <property type="protein sequence ID" value="CAG6511516.1"/>
    <property type="molecule type" value="Transcribed_RNA"/>
</dbReference>
<reference evidence="1" key="1">
    <citation type="submission" date="2021-05" db="EMBL/GenBank/DDBJ databases">
        <authorList>
            <person name="Alioto T."/>
            <person name="Alioto T."/>
            <person name="Gomez Garrido J."/>
        </authorList>
    </citation>
    <scope>NUCLEOTIDE SEQUENCE</scope>
</reference>
<accession>A0A8D8DH72</accession>
<sequence>MSHFASGGRPGFVMVVQCTEISSKFPTLLTRFAACTITDFQHQYVQRGVINGYSDVSGDLLVIFGLIFAELSGGFNHNKFTSRAVLPVIQIVLHYCTESNTFG</sequence>
<name>A0A8D8DH72_CULPI</name>
<protein>
    <submittedName>
        <fullName evidence="1">(northern house mosquito) hypothetical protein</fullName>
    </submittedName>
</protein>
<dbReference type="AlphaFoldDB" id="A0A8D8DH72"/>
<evidence type="ECO:0000313" key="1">
    <source>
        <dbReference type="EMBL" id="CAG6511516.1"/>
    </source>
</evidence>
<proteinExistence type="predicted"/>
<dbReference type="EMBL" id="HBUE01268907">
    <property type="protein sequence ID" value="CAG6562943.1"/>
    <property type="molecule type" value="Transcribed_RNA"/>
</dbReference>
<organism evidence="1">
    <name type="scientific">Culex pipiens</name>
    <name type="common">House mosquito</name>
    <dbReference type="NCBI Taxonomy" id="7175"/>
    <lineage>
        <taxon>Eukaryota</taxon>
        <taxon>Metazoa</taxon>
        <taxon>Ecdysozoa</taxon>
        <taxon>Arthropoda</taxon>
        <taxon>Hexapoda</taxon>
        <taxon>Insecta</taxon>
        <taxon>Pterygota</taxon>
        <taxon>Neoptera</taxon>
        <taxon>Endopterygota</taxon>
        <taxon>Diptera</taxon>
        <taxon>Nematocera</taxon>
        <taxon>Culicoidea</taxon>
        <taxon>Culicidae</taxon>
        <taxon>Culicinae</taxon>
        <taxon>Culicini</taxon>
        <taxon>Culex</taxon>
        <taxon>Culex</taxon>
    </lineage>
</organism>